<feature type="domain" description="Flavin reductase like" evidence="3">
    <location>
        <begin position="17"/>
        <end position="170"/>
    </location>
</feature>
<dbReference type="InterPro" id="IPR012349">
    <property type="entry name" value="Split_barrel_FMN-bd"/>
</dbReference>
<dbReference type="SMART" id="SM00903">
    <property type="entry name" value="Flavin_Reduct"/>
    <property type="match status" value="1"/>
</dbReference>
<dbReference type="SUPFAM" id="SSF50475">
    <property type="entry name" value="FMN-binding split barrel"/>
    <property type="match status" value="1"/>
</dbReference>
<evidence type="ECO:0000313" key="5">
    <source>
        <dbReference type="Proteomes" id="UP001500655"/>
    </source>
</evidence>
<evidence type="ECO:0000259" key="3">
    <source>
        <dbReference type="SMART" id="SM00903"/>
    </source>
</evidence>
<keyword evidence="1" id="KW-0560">Oxidoreductase</keyword>
<accession>A0ABP4X144</accession>
<organism evidence="4 5">
    <name type="scientific">Luedemannella helvata</name>
    <dbReference type="NCBI Taxonomy" id="349315"/>
    <lineage>
        <taxon>Bacteria</taxon>
        <taxon>Bacillati</taxon>
        <taxon>Actinomycetota</taxon>
        <taxon>Actinomycetes</taxon>
        <taxon>Micromonosporales</taxon>
        <taxon>Micromonosporaceae</taxon>
        <taxon>Luedemannella</taxon>
    </lineage>
</organism>
<gene>
    <name evidence="4" type="ORF">GCM10009681_43590</name>
</gene>
<dbReference type="Gene3D" id="2.30.110.10">
    <property type="entry name" value="Electron Transport, Fmn-binding Protein, Chain A"/>
    <property type="match status" value="1"/>
</dbReference>
<dbReference type="InterPro" id="IPR002563">
    <property type="entry name" value="Flavin_Rdtase-like_dom"/>
</dbReference>
<feature type="region of interest" description="Disordered" evidence="2">
    <location>
        <begin position="175"/>
        <end position="204"/>
    </location>
</feature>
<dbReference type="Pfam" id="PF01613">
    <property type="entry name" value="Flavin_Reduct"/>
    <property type="match status" value="1"/>
</dbReference>
<sequence length="204" mass="21607">MVMVSAGDTPDSFKEAMRRYASGVTLITVHAADQAPIGMTATAFSSVSMDPRLVLICLHSETRTYERLLRSGYFGVNLLAAGAEEISNLCSRPGGTKVLPPEWLLNRPEWTAPAVRDSLAFFDCEIYRHFPAGSHHIVVGRVRGIGLAEAPADAAGPPDPLLYFQGAYRALQAPPAPAVTTTSEPVGTAAQPARPVSSTKGSAS</sequence>
<reference evidence="5" key="1">
    <citation type="journal article" date="2019" name="Int. J. Syst. Evol. Microbiol.">
        <title>The Global Catalogue of Microorganisms (GCM) 10K type strain sequencing project: providing services to taxonomists for standard genome sequencing and annotation.</title>
        <authorList>
            <consortium name="The Broad Institute Genomics Platform"/>
            <consortium name="The Broad Institute Genome Sequencing Center for Infectious Disease"/>
            <person name="Wu L."/>
            <person name="Ma J."/>
        </authorList>
    </citation>
    <scope>NUCLEOTIDE SEQUENCE [LARGE SCALE GENOMIC DNA]</scope>
    <source>
        <strain evidence="5">JCM 13249</strain>
    </source>
</reference>
<dbReference type="EMBL" id="BAAALS010000024">
    <property type="protein sequence ID" value="GAA1767811.1"/>
    <property type="molecule type" value="Genomic_DNA"/>
</dbReference>
<comment type="caution">
    <text evidence="4">The sequence shown here is derived from an EMBL/GenBank/DDBJ whole genome shotgun (WGS) entry which is preliminary data.</text>
</comment>
<keyword evidence="5" id="KW-1185">Reference proteome</keyword>
<dbReference type="PANTHER" id="PTHR30466">
    <property type="entry name" value="FLAVIN REDUCTASE"/>
    <property type="match status" value="1"/>
</dbReference>
<dbReference type="Proteomes" id="UP001500655">
    <property type="component" value="Unassembled WGS sequence"/>
</dbReference>
<name>A0ABP4X144_9ACTN</name>
<evidence type="ECO:0000313" key="4">
    <source>
        <dbReference type="EMBL" id="GAA1767811.1"/>
    </source>
</evidence>
<protein>
    <recommendedName>
        <fullName evidence="3">Flavin reductase like domain-containing protein</fullName>
    </recommendedName>
</protein>
<dbReference type="PANTHER" id="PTHR30466:SF1">
    <property type="entry name" value="FMN REDUCTASE (NADH) RUTF"/>
    <property type="match status" value="1"/>
</dbReference>
<proteinExistence type="predicted"/>
<dbReference type="InterPro" id="IPR050268">
    <property type="entry name" value="NADH-dep_flavin_reductase"/>
</dbReference>
<evidence type="ECO:0000256" key="1">
    <source>
        <dbReference type="ARBA" id="ARBA00023002"/>
    </source>
</evidence>
<evidence type="ECO:0000256" key="2">
    <source>
        <dbReference type="SAM" id="MobiDB-lite"/>
    </source>
</evidence>